<keyword evidence="6 14" id="KW-0479">Metal-binding</keyword>
<dbReference type="AlphaFoldDB" id="A0A942DXM5"/>
<dbReference type="NCBIfam" id="TIGR04484">
    <property type="entry name" value="thiosulf_SoxA"/>
    <property type="match status" value="1"/>
</dbReference>
<comment type="subcellular location">
    <subcellularLocation>
        <location evidence="1 14">Periplasm</location>
    </subcellularLocation>
</comment>
<feature type="binding site" description="covalent" evidence="16">
    <location>
        <position position="170"/>
    </location>
    <ligand>
        <name>heme c</name>
        <dbReference type="ChEBI" id="CHEBI:61717"/>
        <label>2</label>
    </ligand>
</feature>
<keyword evidence="3 14" id="KW-0813">Transport</keyword>
<evidence type="ECO:0000256" key="18">
    <source>
        <dbReference type="SAM" id="SignalP"/>
    </source>
</evidence>
<evidence type="ECO:0000256" key="10">
    <source>
        <dbReference type="ARBA" id="ARBA00023004"/>
    </source>
</evidence>
<keyword evidence="4 14" id="KW-0349">Heme</keyword>
<dbReference type="GO" id="GO:0009055">
    <property type="term" value="F:electron transfer activity"/>
    <property type="evidence" value="ECO:0007669"/>
    <property type="project" value="InterPro"/>
</dbReference>
<evidence type="ECO:0000256" key="13">
    <source>
        <dbReference type="ARBA" id="ARBA00048423"/>
    </source>
</evidence>
<evidence type="ECO:0000256" key="14">
    <source>
        <dbReference type="PIRNR" id="PIRNR038455"/>
    </source>
</evidence>
<comment type="catalytic activity">
    <reaction evidence="13 14">
        <text>S-sulfanyl-L-cysteinyl-[SoxY protein] + thiosulfate + 2 Fe(III)-[cytochrome c] = S-(2-sulfodisulfanyl)-L-cysteinyl-[SoxY protein] + 2 Fe(II)-[cytochrome c] + 2 H(+)</text>
        <dbReference type="Rhea" id="RHEA:51224"/>
        <dbReference type="Rhea" id="RHEA-COMP:10350"/>
        <dbReference type="Rhea" id="RHEA-COMP:14399"/>
        <dbReference type="Rhea" id="RHEA-COMP:14689"/>
        <dbReference type="Rhea" id="RHEA-COMP:14690"/>
        <dbReference type="ChEBI" id="CHEBI:15378"/>
        <dbReference type="ChEBI" id="CHEBI:29033"/>
        <dbReference type="ChEBI" id="CHEBI:29034"/>
        <dbReference type="ChEBI" id="CHEBI:33542"/>
        <dbReference type="ChEBI" id="CHEBI:61963"/>
        <dbReference type="ChEBI" id="CHEBI:140664"/>
        <dbReference type="EC" id="2.8.5.2"/>
    </reaction>
</comment>
<feature type="binding site" description="covalent" evidence="16">
    <location>
        <position position="70"/>
    </location>
    <ligand>
        <name>heme c</name>
        <dbReference type="ChEBI" id="CHEBI:61717"/>
        <label>1</label>
    </ligand>
</feature>
<comment type="similarity">
    <text evidence="11 14">Belongs to the SoxA family.</text>
</comment>
<accession>A0A942DXM5</accession>
<keyword evidence="9 14" id="KW-0249">Electron transport</keyword>
<feature type="domain" description="Cytochrome c" evidence="19">
    <location>
        <begin position="56"/>
        <end position="140"/>
    </location>
</feature>
<sequence length="254" mass="27554">MKRLALAVAASLAAIAGSAPAQETPPVSGYQFLLPETQALQDDDFANPGMLWVELGGKLWDEPAGNGTSCQNCHGAPEAMRGVGTRYPQWSQTEGRVISLEQQVNQCRAERQQADPFGYSSQELVSLSALVMHQSRGLPMSVATDGPAASAYRRGKAYYETRRGQLNLACSNCHVDQVGSRLRGEPISQGQVNGFPIYRQLWQDMGSVGRMIAWCNDAVRAEPLAEGSQMAVELELYLRSLGNGLAIETPAVRR</sequence>
<dbReference type="GO" id="GO:0016669">
    <property type="term" value="F:oxidoreductase activity, acting on a sulfur group of donors, cytochrome as acceptor"/>
    <property type="evidence" value="ECO:0007669"/>
    <property type="project" value="InterPro"/>
</dbReference>
<keyword evidence="21" id="KW-1185">Reference proteome</keyword>
<comment type="catalytic activity">
    <reaction evidence="12 14">
        <text>L-cysteinyl-[SoxY protein] + thiosulfate + 2 Fe(III)-[cytochrome c] = S-sulfosulfanyl-L-cysteinyl-[SoxY protein] + 2 Fe(II)-[cytochrome c] + 2 H(+)</text>
        <dbReference type="Rhea" id="RHEA:56720"/>
        <dbReference type="Rhea" id="RHEA-COMP:10350"/>
        <dbReference type="Rhea" id="RHEA-COMP:14328"/>
        <dbReference type="Rhea" id="RHEA-COMP:14399"/>
        <dbReference type="Rhea" id="RHEA-COMP:14691"/>
        <dbReference type="ChEBI" id="CHEBI:15378"/>
        <dbReference type="ChEBI" id="CHEBI:29033"/>
        <dbReference type="ChEBI" id="CHEBI:29034"/>
        <dbReference type="ChEBI" id="CHEBI:29950"/>
        <dbReference type="ChEBI" id="CHEBI:33542"/>
        <dbReference type="ChEBI" id="CHEBI:139321"/>
        <dbReference type="EC" id="2.8.5.2"/>
    </reaction>
</comment>
<dbReference type="GO" id="GO:0042597">
    <property type="term" value="C:periplasmic space"/>
    <property type="evidence" value="ECO:0007669"/>
    <property type="project" value="UniProtKB-SubCell"/>
</dbReference>
<keyword evidence="7 18" id="KW-0732">Signal</keyword>
<reference evidence="20" key="1">
    <citation type="submission" date="2021-04" db="EMBL/GenBank/DDBJ databases">
        <title>Pseudaminobacter soli sp. nov., isolated from paddy soil contaminated by heavy metals.</title>
        <authorList>
            <person name="Zhang K."/>
        </authorList>
    </citation>
    <scope>NUCLEOTIDE SEQUENCE</scope>
    <source>
        <strain evidence="20">19-2017</strain>
    </source>
</reference>
<comment type="cofactor">
    <cofactor evidence="14 16">
        <name>heme</name>
        <dbReference type="ChEBI" id="CHEBI:30413"/>
    </cofactor>
    <text evidence="14 16">Binds 2 heme groups per subunit.</text>
</comment>
<keyword evidence="5 14" id="KW-0808">Transferase</keyword>
<dbReference type="PIRSF" id="PIRSF038455">
    <property type="entry name" value="SoxA"/>
    <property type="match status" value="1"/>
</dbReference>
<evidence type="ECO:0000256" key="9">
    <source>
        <dbReference type="ARBA" id="ARBA00022982"/>
    </source>
</evidence>
<comment type="subunit">
    <text evidence="2 14">Heterodimer of SoxA and SoxX.</text>
</comment>
<comment type="caution">
    <text evidence="20">The sequence shown here is derived from an EMBL/GenBank/DDBJ whole genome shotgun (WGS) entry which is preliminary data.</text>
</comment>
<dbReference type="InterPro" id="IPR025710">
    <property type="entry name" value="SoxA"/>
</dbReference>
<comment type="function">
    <text evidence="14">C-type diheme cytochrome, which is part of the SoxAX cytochrome complex involved in sulfur oxidation. The SoxAX complex catalyzes the formation of a heterodisulfide bond between the conserved cysteine residue on a sulfur carrier SoxYZ complex subunit SoxY and thiosulfate or other inorganic sulfur substrates. This leads to the liberation of two electrons, which may be transferred from the SoxAX complex to another cytochrome c that then channels them into the respiratory electron transport chain. Some electrons may be used for reductive CO(2) fixation.</text>
</comment>
<feature type="binding site" description="axial binding residue" evidence="17">
    <location>
        <position position="107"/>
    </location>
    <ligand>
        <name>heme c</name>
        <dbReference type="ChEBI" id="CHEBI:61717"/>
        <label>1</label>
    </ligand>
    <ligandPart>
        <name>Fe</name>
        <dbReference type="ChEBI" id="CHEBI:18248"/>
    </ligandPart>
</feature>
<evidence type="ECO:0000256" key="12">
    <source>
        <dbReference type="ARBA" id="ARBA00048077"/>
    </source>
</evidence>
<evidence type="ECO:0000256" key="2">
    <source>
        <dbReference type="ARBA" id="ARBA00011530"/>
    </source>
</evidence>
<dbReference type="GO" id="GO:0020037">
    <property type="term" value="F:heme binding"/>
    <property type="evidence" value="ECO:0007669"/>
    <property type="project" value="InterPro"/>
</dbReference>
<keyword evidence="8 14" id="KW-0574">Periplasm</keyword>
<dbReference type="GO" id="GO:0070069">
    <property type="term" value="C:cytochrome complex"/>
    <property type="evidence" value="ECO:0007669"/>
    <property type="project" value="InterPro"/>
</dbReference>
<dbReference type="InterPro" id="IPR009056">
    <property type="entry name" value="Cyt_c-like_dom"/>
</dbReference>
<dbReference type="EC" id="2.8.5.2" evidence="14"/>
<evidence type="ECO:0000313" key="21">
    <source>
        <dbReference type="Proteomes" id="UP000680348"/>
    </source>
</evidence>
<evidence type="ECO:0000256" key="11">
    <source>
        <dbReference type="ARBA" id="ARBA00025746"/>
    </source>
</evidence>
<dbReference type="InterPro" id="IPR036909">
    <property type="entry name" value="Cyt_c-like_dom_sf"/>
</dbReference>
<dbReference type="GO" id="GO:0019417">
    <property type="term" value="P:sulfur oxidation"/>
    <property type="evidence" value="ECO:0007669"/>
    <property type="project" value="InterPro"/>
</dbReference>
<evidence type="ECO:0000256" key="15">
    <source>
        <dbReference type="PIRSR" id="PIRSR038455-1"/>
    </source>
</evidence>
<feature type="signal peptide" evidence="18">
    <location>
        <begin position="1"/>
        <end position="21"/>
    </location>
</feature>
<evidence type="ECO:0000256" key="1">
    <source>
        <dbReference type="ARBA" id="ARBA00004418"/>
    </source>
</evidence>
<dbReference type="Gene3D" id="1.10.760.10">
    <property type="entry name" value="Cytochrome c-like domain"/>
    <property type="match status" value="2"/>
</dbReference>
<evidence type="ECO:0000256" key="3">
    <source>
        <dbReference type="ARBA" id="ARBA00022448"/>
    </source>
</evidence>
<dbReference type="GO" id="GO:0016740">
    <property type="term" value="F:transferase activity"/>
    <property type="evidence" value="ECO:0007669"/>
    <property type="project" value="UniProtKB-KW"/>
</dbReference>
<proteinExistence type="inferred from homology"/>
<evidence type="ECO:0000259" key="19">
    <source>
        <dbReference type="Pfam" id="PF21342"/>
    </source>
</evidence>
<feature type="binding site" description="covalent" evidence="16">
    <location>
        <position position="173"/>
    </location>
    <ligand>
        <name>heme c</name>
        <dbReference type="ChEBI" id="CHEBI:61717"/>
        <label>2</label>
    </ligand>
</feature>
<dbReference type="RefSeq" id="WP_188252774.1">
    <property type="nucleotide sequence ID" value="NZ_JABVCF010000001.1"/>
</dbReference>
<keyword evidence="10 14" id="KW-0408">Iron</keyword>
<evidence type="ECO:0000256" key="5">
    <source>
        <dbReference type="ARBA" id="ARBA00022679"/>
    </source>
</evidence>
<evidence type="ECO:0000256" key="8">
    <source>
        <dbReference type="ARBA" id="ARBA00022764"/>
    </source>
</evidence>
<organism evidence="20 21">
    <name type="scientific">Pseudaminobacter soli</name>
    <name type="common">ex Zhang et al. 2022</name>
    <dbReference type="NCBI Taxonomy" id="2831468"/>
    <lineage>
        <taxon>Bacteria</taxon>
        <taxon>Pseudomonadati</taxon>
        <taxon>Pseudomonadota</taxon>
        <taxon>Alphaproteobacteria</taxon>
        <taxon>Hyphomicrobiales</taxon>
        <taxon>Phyllobacteriaceae</taxon>
        <taxon>Pseudaminobacter</taxon>
    </lineage>
</organism>
<protein>
    <recommendedName>
        <fullName evidence="14">SoxAX cytochrome complex subunit A</fullName>
        <ecNumber evidence="14">2.8.5.2</ecNumber>
    </recommendedName>
    <alternativeName>
        <fullName evidence="14">Protein SoxA</fullName>
    </alternativeName>
    <alternativeName>
        <fullName evidence="14">Sulfur oxidizing protein A</fullName>
    </alternativeName>
    <alternativeName>
        <fullName evidence="14">Thiosulfate-oxidizing multienzyme system protein SoxA</fullName>
    </alternativeName>
</protein>
<dbReference type="EMBL" id="JAGWCR010000001">
    <property type="protein sequence ID" value="MBS3647216.1"/>
    <property type="molecule type" value="Genomic_DNA"/>
</dbReference>
<evidence type="ECO:0000256" key="7">
    <source>
        <dbReference type="ARBA" id="ARBA00022729"/>
    </source>
</evidence>
<dbReference type="Pfam" id="PF21342">
    <property type="entry name" value="SoxA-TsdA_cyt-c"/>
    <property type="match status" value="1"/>
</dbReference>
<dbReference type="Proteomes" id="UP000680348">
    <property type="component" value="Unassembled WGS sequence"/>
</dbReference>
<feature type="binding site" description="axial binding residue" evidence="17">
    <location>
        <position position="74"/>
    </location>
    <ligand>
        <name>heme c</name>
        <dbReference type="ChEBI" id="CHEBI:61717"/>
        <label>1</label>
    </ligand>
    <ligandPart>
        <name>Fe</name>
        <dbReference type="ChEBI" id="CHEBI:18248"/>
    </ligandPart>
</feature>
<feature type="binding site" description="covalent" evidence="16">
    <location>
        <position position="73"/>
    </location>
    <ligand>
        <name>heme c</name>
        <dbReference type="ChEBI" id="CHEBI:61717"/>
        <label>1</label>
    </ligand>
</feature>
<dbReference type="SUPFAM" id="SSF46626">
    <property type="entry name" value="Cytochrome c"/>
    <property type="match status" value="2"/>
</dbReference>
<evidence type="ECO:0000256" key="17">
    <source>
        <dbReference type="PIRSR" id="PIRSR038455-3"/>
    </source>
</evidence>
<feature type="binding site" description="axial binding residue" evidence="17">
    <location>
        <position position="215"/>
    </location>
    <ligand>
        <name>heme c</name>
        <dbReference type="ChEBI" id="CHEBI:61717"/>
        <label>2</label>
    </ligand>
    <ligandPart>
        <name>Fe</name>
        <dbReference type="ChEBI" id="CHEBI:18248"/>
    </ligandPart>
</feature>
<evidence type="ECO:0000313" key="20">
    <source>
        <dbReference type="EMBL" id="MBS3647216.1"/>
    </source>
</evidence>
<feature type="chain" id="PRO_5037275795" description="SoxAX cytochrome complex subunit A" evidence="18">
    <location>
        <begin position="22"/>
        <end position="254"/>
    </location>
</feature>
<feature type="active site" description="Cysteine persulfide intermediate" evidence="15">
    <location>
        <position position="215"/>
    </location>
</feature>
<evidence type="ECO:0000256" key="16">
    <source>
        <dbReference type="PIRSR" id="PIRSR038455-2"/>
    </source>
</evidence>
<evidence type="ECO:0000256" key="4">
    <source>
        <dbReference type="ARBA" id="ARBA00022617"/>
    </source>
</evidence>
<feature type="binding site" description="axial binding residue" evidence="17">
    <location>
        <position position="174"/>
    </location>
    <ligand>
        <name>heme c</name>
        <dbReference type="ChEBI" id="CHEBI:61717"/>
        <label>2</label>
    </ligand>
    <ligandPart>
        <name>Fe</name>
        <dbReference type="ChEBI" id="CHEBI:18248"/>
    </ligandPart>
</feature>
<name>A0A942DXM5_9HYPH</name>
<evidence type="ECO:0000256" key="6">
    <source>
        <dbReference type="ARBA" id="ARBA00022723"/>
    </source>
</evidence>
<dbReference type="GO" id="GO:0046872">
    <property type="term" value="F:metal ion binding"/>
    <property type="evidence" value="ECO:0007669"/>
    <property type="project" value="UniProtKB-KW"/>
</dbReference>
<gene>
    <name evidence="20" type="primary">soxA</name>
    <name evidence="20" type="ORF">KEU06_01065</name>
</gene>